<protein>
    <recommendedName>
        <fullName evidence="1">Zinc-ribbon domain-containing protein</fullName>
    </recommendedName>
</protein>
<keyword evidence="3" id="KW-1185">Reference proteome</keyword>
<organism evidence="2 3">
    <name type="scientific">Pseudooceanicola nitratireducens</name>
    <dbReference type="NCBI Taxonomy" id="517719"/>
    <lineage>
        <taxon>Bacteria</taxon>
        <taxon>Pseudomonadati</taxon>
        <taxon>Pseudomonadota</taxon>
        <taxon>Alphaproteobacteria</taxon>
        <taxon>Rhodobacterales</taxon>
        <taxon>Paracoccaceae</taxon>
        <taxon>Pseudooceanicola</taxon>
    </lineage>
</organism>
<evidence type="ECO:0000313" key="3">
    <source>
        <dbReference type="Proteomes" id="UP000231644"/>
    </source>
</evidence>
<dbReference type="Gene3D" id="3.40.390.70">
    <property type="match status" value="1"/>
</dbReference>
<proteinExistence type="predicted"/>
<reference evidence="2 3" key="1">
    <citation type="submission" date="2016-10" db="EMBL/GenBank/DDBJ databases">
        <authorList>
            <person name="de Groot N.N."/>
        </authorList>
    </citation>
    <scope>NUCLEOTIDE SEQUENCE [LARGE SCALE GENOMIC DNA]</scope>
    <source>
        <strain evidence="2 3">DSM 29619</strain>
    </source>
</reference>
<dbReference type="Proteomes" id="UP000231644">
    <property type="component" value="Unassembled WGS sequence"/>
</dbReference>
<dbReference type="Pfam" id="PF10005">
    <property type="entry name" value="Zn_ribbon_DZR_6"/>
    <property type="match status" value="1"/>
</dbReference>
<evidence type="ECO:0000259" key="1">
    <source>
        <dbReference type="Pfam" id="PF10005"/>
    </source>
</evidence>
<dbReference type="InterPro" id="IPR031321">
    <property type="entry name" value="UCP012641"/>
</dbReference>
<dbReference type="OrthoDB" id="256753at2"/>
<sequence>MQIFACPTCQGRVYFHNLACSCGQALVFSPEDQHMHALTDSDAETTACSNRADIGCNWTAEADGLCRSCAMTQVVPDLREPANLPLWSHAELAKRWVLANLGKWGWFTLSDPGARPVFHMLSEQTAAGGETITMGHADGEITINVTESSDAVLARRQEELGELYRTMTGHIRHEIAHFLFLRLSDLPDFPPAFRALFGDERADYGAALKAHYDAPKPPSNDHVTSYATAHPHEDWAETIAHLLHLVDLADSGAAAGLIPFAPMDAYADTETDAIVSRAIDLSIAVNHVNRALDLPDVYPFVLTDGVRGKFGFAHGWLRMPKGHASTG</sequence>
<feature type="domain" description="Zinc-ribbon" evidence="1">
    <location>
        <begin position="4"/>
        <end position="79"/>
    </location>
</feature>
<accession>A0A1I1K1Q3</accession>
<name>A0A1I1K1Q3_9RHOB</name>
<gene>
    <name evidence="2" type="ORF">SAMN05421762_1175</name>
</gene>
<dbReference type="STRING" id="517719.SAMN05421762_1175"/>
<dbReference type="Pfam" id="PF15887">
    <property type="entry name" value="Peptidase_Mx"/>
    <property type="match status" value="1"/>
</dbReference>
<dbReference type="RefSeq" id="WP_093452857.1">
    <property type="nucleotide sequence ID" value="NZ_FNZG01000003.1"/>
</dbReference>
<dbReference type="EMBL" id="FOLX01000001">
    <property type="protein sequence ID" value="SFC51540.1"/>
    <property type="molecule type" value="Genomic_DNA"/>
</dbReference>
<dbReference type="AlphaFoldDB" id="A0A1I1K1Q3"/>
<dbReference type="InterPro" id="IPR011201">
    <property type="entry name" value="Zinc-ribbon_6_bact"/>
</dbReference>
<evidence type="ECO:0000313" key="2">
    <source>
        <dbReference type="EMBL" id="SFC51540.1"/>
    </source>
</evidence>